<dbReference type="PANTHER" id="PTHR48047:SF51">
    <property type="entry name" value="GLYCOSYLTRANSFERASE"/>
    <property type="match status" value="1"/>
</dbReference>
<evidence type="ECO:0000313" key="7">
    <source>
        <dbReference type="Proteomes" id="UP001163823"/>
    </source>
</evidence>
<comment type="caution">
    <text evidence="6">The sequence shown here is derived from an EMBL/GenBank/DDBJ whole genome shotgun (WGS) entry which is preliminary data.</text>
</comment>
<dbReference type="Gene3D" id="3.40.50.2000">
    <property type="entry name" value="Glycogen Phosphorylase B"/>
    <property type="match status" value="2"/>
</dbReference>
<dbReference type="EC" id="2.4.1.-" evidence="5"/>
<protein>
    <recommendedName>
        <fullName evidence="5">Glycosyltransferase</fullName>
        <ecNumber evidence="5">2.4.1.-</ecNumber>
    </recommendedName>
</protein>
<dbReference type="EMBL" id="JARAOO010000003">
    <property type="protein sequence ID" value="KAJ7974552.1"/>
    <property type="molecule type" value="Genomic_DNA"/>
</dbReference>
<dbReference type="Proteomes" id="UP001163823">
    <property type="component" value="Chromosome 3"/>
</dbReference>
<keyword evidence="3 4" id="KW-0808">Transferase</keyword>
<evidence type="ECO:0000256" key="4">
    <source>
        <dbReference type="RuleBase" id="RU003718"/>
    </source>
</evidence>
<dbReference type="InterPro" id="IPR002213">
    <property type="entry name" value="UDP_glucos_trans"/>
</dbReference>
<keyword evidence="2 4" id="KW-0328">Glycosyltransferase</keyword>
<evidence type="ECO:0000256" key="2">
    <source>
        <dbReference type="ARBA" id="ARBA00022676"/>
    </source>
</evidence>
<dbReference type="FunFam" id="3.40.50.2000:FF:000107">
    <property type="entry name" value="Glycosyltransferase"/>
    <property type="match status" value="1"/>
</dbReference>
<comment type="similarity">
    <text evidence="1 4">Belongs to the UDP-glycosyltransferase family.</text>
</comment>
<dbReference type="SUPFAM" id="SSF53756">
    <property type="entry name" value="UDP-Glycosyltransferase/glycogen phosphorylase"/>
    <property type="match status" value="1"/>
</dbReference>
<proteinExistence type="inferred from homology"/>
<gene>
    <name evidence="6" type="ORF">O6P43_004604</name>
</gene>
<evidence type="ECO:0000256" key="3">
    <source>
        <dbReference type="ARBA" id="ARBA00022679"/>
    </source>
</evidence>
<dbReference type="PANTHER" id="PTHR48047">
    <property type="entry name" value="GLYCOSYLTRANSFERASE"/>
    <property type="match status" value="1"/>
</dbReference>
<dbReference type="KEGG" id="qsa:O6P43_004604"/>
<reference evidence="6" key="1">
    <citation type="journal article" date="2023" name="Science">
        <title>Elucidation of the pathway for biosynthesis of saponin adjuvants from the soapbark tree.</title>
        <authorList>
            <person name="Reed J."/>
            <person name="Orme A."/>
            <person name="El-Demerdash A."/>
            <person name="Owen C."/>
            <person name="Martin L.B.B."/>
            <person name="Misra R.C."/>
            <person name="Kikuchi S."/>
            <person name="Rejzek M."/>
            <person name="Martin A.C."/>
            <person name="Harkess A."/>
            <person name="Leebens-Mack J."/>
            <person name="Louveau T."/>
            <person name="Stephenson M.J."/>
            <person name="Osbourn A."/>
        </authorList>
    </citation>
    <scope>NUCLEOTIDE SEQUENCE</scope>
    <source>
        <strain evidence="6">S10</strain>
    </source>
</reference>
<keyword evidence="7" id="KW-1185">Reference proteome</keyword>
<dbReference type="InterPro" id="IPR035595">
    <property type="entry name" value="UDP_glycos_trans_CS"/>
</dbReference>
<dbReference type="CDD" id="cd03784">
    <property type="entry name" value="GT1_Gtf-like"/>
    <property type="match status" value="1"/>
</dbReference>
<dbReference type="PROSITE" id="PS00375">
    <property type="entry name" value="UDPGT"/>
    <property type="match status" value="1"/>
</dbReference>
<accession>A0AAD7Q4D1</accession>
<dbReference type="GO" id="GO:0035251">
    <property type="term" value="F:UDP-glucosyltransferase activity"/>
    <property type="evidence" value="ECO:0007669"/>
    <property type="project" value="TreeGrafter"/>
</dbReference>
<name>A0AAD7Q4D1_QUISA</name>
<evidence type="ECO:0000313" key="6">
    <source>
        <dbReference type="EMBL" id="KAJ7974552.1"/>
    </source>
</evidence>
<evidence type="ECO:0000256" key="5">
    <source>
        <dbReference type="RuleBase" id="RU362057"/>
    </source>
</evidence>
<dbReference type="AlphaFoldDB" id="A0AAD7Q4D1"/>
<evidence type="ECO:0000256" key="1">
    <source>
        <dbReference type="ARBA" id="ARBA00009995"/>
    </source>
</evidence>
<organism evidence="6 7">
    <name type="scientific">Quillaja saponaria</name>
    <name type="common">Soap bark tree</name>
    <dbReference type="NCBI Taxonomy" id="32244"/>
    <lineage>
        <taxon>Eukaryota</taxon>
        <taxon>Viridiplantae</taxon>
        <taxon>Streptophyta</taxon>
        <taxon>Embryophyta</taxon>
        <taxon>Tracheophyta</taxon>
        <taxon>Spermatophyta</taxon>
        <taxon>Magnoliopsida</taxon>
        <taxon>eudicotyledons</taxon>
        <taxon>Gunneridae</taxon>
        <taxon>Pentapetalae</taxon>
        <taxon>rosids</taxon>
        <taxon>fabids</taxon>
        <taxon>Fabales</taxon>
        <taxon>Quillajaceae</taxon>
        <taxon>Quillaja</taxon>
    </lineage>
</organism>
<dbReference type="Pfam" id="PF00201">
    <property type="entry name" value="UDPGT"/>
    <property type="match status" value="1"/>
</dbReference>
<sequence length="483" mass="54506">MGSISSDQSSTSPQTQHVVLFPFMAKGHTIPLLHFARLLLLRDLTVTFFTTPFNRPFIAQSLFDTTATIIDIPFPNNISDDIPAGTESTDKLPSLSLVYKFIAATKLMQPDFELALQNLPRVAFMVSDAFLWWTLDSTSKFDIPRLVFYGTSGYAISLSKEAGMSGFSGAQSNDELFALTRFPWIRLTKNDFDPEFLNADPNGLAYNVIMNALSASMKSYGLVVNSFYELEPAFIDYWKNESASKTYCLGPFCLAEPPKIKDFENKPKWILWLDQKLAQGRSVLYVAFGSQAEISAAQLKEIAIGLENSEVNFFWVMRNKGKKELDDEMEGFEERVKDRGIVVRDWVEQREILMHESVQGFLSHCGWNSVIESICAGVPILAWPMTAEQPLNARMVNEEIKVGLRVETCDGTVKGFVKWEGLGKMVRELMEGEKGEEVRKKVKEFAVMAKKAVEEGGSSWRTLDLLIDETCRKKEQGDKETFE</sequence>